<dbReference type="EMBL" id="SGXE01000001">
    <property type="protein sequence ID" value="RZS99271.1"/>
    <property type="molecule type" value="Genomic_DNA"/>
</dbReference>
<feature type="transmembrane region" description="Helical" evidence="1">
    <location>
        <begin position="239"/>
        <end position="258"/>
    </location>
</feature>
<evidence type="ECO:0000256" key="1">
    <source>
        <dbReference type="SAM" id="Phobius"/>
    </source>
</evidence>
<feature type="transmembrane region" description="Helical" evidence="1">
    <location>
        <begin position="208"/>
        <end position="227"/>
    </location>
</feature>
<feature type="transmembrane region" description="Helical" evidence="1">
    <location>
        <begin position="12"/>
        <end position="32"/>
    </location>
</feature>
<name>A0A4Q7PFM7_9FLAO</name>
<evidence type="ECO:0000313" key="3">
    <source>
        <dbReference type="Proteomes" id="UP000292262"/>
    </source>
</evidence>
<comment type="caution">
    <text evidence="2">The sequence shown here is derived from an EMBL/GenBank/DDBJ whole genome shotgun (WGS) entry which is preliminary data.</text>
</comment>
<feature type="transmembrane region" description="Helical" evidence="1">
    <location>
        <begin position="287"/>
        <end position="305"/>
    </location>
</feature>
<evidence type="ECO:0000313" key="2">
    <source>
        <dbReference type="EMBL" id="RZS99271.1"/>
    </source>
</evidence>
<sequence>MLSSFFNKSKPINFVFIGLYMILVYTMAHYLANANFQNTSILLSIAGLLVYLATPLVLFNVLQRNELTRPNSYALFLFAFFSATIPTGLIAVDVLLANLFIMLALRSLLSLRNEKRTKSKIFDASILIALATFTYFWSILFFALIYLAIAFFARRNYRHWIIPIVGFATVYILTTCLYLLFQDTLIPHNEYITQLSIDFSGYQNPRSIFSVGVLMISGVFFLFVYMARFRRKPALVKSVLRLIIAQLIIGICVVVLSAKREISELYFLVCPLALISTTYFETDLNDIVKEINIWVLFILPFLLLLF</sequence>
<dbReference type="Proteomes" id="UP000292262">
    <property type="component" value="Unassembled WGS sequence"/>
</dbReference>
<accession>A0A4Q7PFM7</accession>
<organism evidence="2 3">
    <name type="scientific">Aquimarina brevivitae</name>
    <dbReference type="NCBI Taxonomy" id="323412"/>
    <lineage>
        <taxon>Bacteria</taxon>
        <taxon>Pseudomonadati</taxon>
        <taxon>Bacteroidota</taxon>
        <taxon>Flavobacteriia</taxon>
        <taxon>Flavobacteriales</taxon>
        <taxon>Flavobacteriaceae</taxon>
        <taxon>Aquimarina</taxon>
    </lineage>
</organism>
<keyword evidence="1" id="KW-0472">Membrane</keyword>
<reference evidence="2 3" key="1">
    <citation type="submission" date="2019-02" db="EMBL/GenBank/DDBJ databases">
        <title>Genomic Encyclopedia of Type Strains, Phase IV (KMG-IV): sequencing the most valuable type-strain genomes for metagenomic binning, comparative biology and taxonomic classification.</title>
        <authorList>
            <person name="Goeker M."/>
        </authorList>
    </citation>
    <scope>NUCLEOTIDE SEQUENCE [LARGE SCALE GENOMIC DNA]</scope>
    <source>
        <strain evidence="2 3">DSM 17196</strain>
    </source>
</reference>
<dbReference type="InterPro" id="IPR045625">
    <property type="entry name" value="DUF6427"/>
</dbReference>
<gene>
    <name evidence="2" type="ORF">EV197_0480</name>
</gene>
<feature type="transmembrane region" description="Helical" evidence="1">
    <location>
        <begin position="160"/>
        <end position="181"/>
    </location>
</feature>
<dbReference type="RefSeq" id="WP_278041936.1">
    <property type="nucleotide sequence ID" value="NZ_SGXE01000001.1"/>
</dbReference>
<proteinExistence type="predicted"/>
<keyword evidence="1" id="KW-1133">Transmembrane helix</keyword>
<keyword evidence="1" id="KW-0812">Transmembrane</keyword>
<feature type="transmembrane region" description="Helical" evidence="1">
    <location>
        <begin position="74"/>
        <end position="105"/>
    </location>
</feature>
<dbReference type="AlphaFoldDB" id="A0A4Q7PFM7"/>
<feature type="transmembrane region" description="Helical" evidence="1">
    <location>
        <begin position="38"/>
        <end position="62"/>
    </location>
</feature>
<dbReference type="Pfam" id="PF19992">
    <property type="entry name" value="DUF6427"/>
    <property type="match status" value="1"/>
</dbReference>
<protein>
    <submittedName>
        <fullName evidence="2">Uncharacterized protein</fullName>
    </submittedName>
</protein>
<feature type="transmembrane region" description="Helical" evidence="1">
    <location>
        <begin position="125"/>
        <end position="153"/>
    </location>
</feature>
<keyword evidence="3" id="KW-1185">Reference proteome</keyword>